<dbReference type="AlphaFoldDB" id="A0A7W1X6D0"/>
<dbReference type="GO" id="GO:0015074">
    <property type="term" value="P:DNA integration"/>
    <property type="evidence" value="ECO:0007669"/>
    <property type="project" value="InterPro"/>
</dbReference>
<dbReference type="InterPro" id="IPR011010">
    <property type="entry name" value="DNA_brk_join_enz"/>
</dbReference>
<accession>A0A7W1X6D0</accession>
<dbReference type="Pfam" id="PF21117">
    <property type="entry name" value="MRB1590_C"/>
    <property type="match status" value="1"/>
</dbReference>
<dbReference type="InterPro" id="IPR049069">
    <property type="entry name" value="MRB1590-like_C"/>
</dbReference>
<evidence type="ECO:0000256" key="1">
    <source>
        <dbReference type="ARBA" id="ARBA00023172"/>
    </source>
</evidence>
<proteinExistence type="predicted"/>
<comment type="caution">
    <text evidence="3">The sequence shown here is derived from an EMBL/GenBank/DDBJ whole genome shotgun (WGS) entry which is preliminary data.</text>
</comment>
<dbReference type="GO" id="GO:0003677">
    <property type="term" value="F:DNA binding"/>
    <property type="evidence" value="ECO:0007669"/>
    <property type="project" value="InterPro"/>
</dbReference>
<dbReference type="InterPro" id="IPR013762">
    <property type="entry name" value="Integrase-like_cat_sf"/>
</dbReference>
<evidence type="ECO:0000259" key="2">
    <source>
        <dbReference type="Pfam" id="PF21117"/>
    </source>
</evidence>
<dbReference type="Gene3D" id="1.10.443.10">
    <property type="entry name" value="Intergrase catalytic core"/>
    <property type="match status" value="1"/>
</dbReference>
<dbReference type="SUPFAM" id="SSF56349">
    <property type="entry name" value="DNA breaking-rejoining enzymes"/>
    <property type="match status" value="1"/>
</dbReference>
<reference evidence="3 4" key="1">
    <citation type="submission" date="2020-07" db="EMBL/GenBank/DDBJ databases">
        <authorList>
            <person name="Feng H."/>
        </authorList>
    </citation>
    <scope>NUCLEOTIDE SEQUENCE [LARGE SCALE GENOMIC DNA]</scope>
    <source>
        <strain evidence="4">s-12</strain>
    </source>
</reference>
<feature type="domain" description="MRB1590-like C-terminal" evidence="2">
    <location>
        <begin position="2"/>
        <end position="65"/>
    </location>
</feature>
<dbReference type="Proteomes" id="UP000570010">
    <property type="component" value="Unassembled WGS sequence"/>
</dbReference>
<evidence type="ECO:0000313" key="4">
    <source>
        <dbReference type="Proteomes" id="UP000570010"/>
    </source>
</evidence>
<evidence type="ECO:0000313" key="3">
    <source>
        <dbReference type="EMBL" id="MBA4538475.1"/>
    </source>
</evidence>
<gene>
    <name evidence="3" type="ORF">H1Z61_15380</name>
</gene>
<dbReference type="RefSeq" id="WP_179959053.1">
    <property type="nucleotide sequence ID" value="NZ_JAAIWN010000049.1"/>
</dbReference>
<organism evidence="3 4">
    <name type="scientific">Bacillus aquiflavi</name>
    <dbReference type="NCBI Taxonomy" id="2672567"/>
    <lineage>
        <taxon>Bacteria</taxon>
        <taxon>Bacillati</taxon>
        <taxon>Bacillota</taxon>
        <taxon>Bacilli</taxon>
        <taxon>Bacillales</taxon>
        <taxon>Bacillaceae</taxon>
        <taxon>Bacillus</taxon>
    </lineage>
</organism>
<name>A0A7W1X6D0_9BACI</name>
<dbReference type="EMBL" id="JACEIO010000047">
    <property type="protein sequence ID" value="MBA4538475.1"/>
    <property type="molecule type" value="Genomic_DNA"/>
</dbReference>
<dbReference type="GO" id="GO:0006310">
    <property type="term" value="P:DNA recombination"/>
    <property type="evidence" value="ECO:0007669"/>
    <property type="project" value="UniProtKB-KW"/>
</dbReference>
<protein>
    <recommendedName>
        <fullName evidence="2">MRB1590-like C-terminal domain-containing protein</fullName>
    </recommendedName>
</protein>
<sequence length="177" mass="20277">MQLVDDSQTNCMAVMIDFFKKKILNEKVSLSHVADQIDKHTERFRLDSNSPYNGHPGNLALSRKHGTPMIKLTLARITQRYIKLAKVHRIQAKGLRHSHASYFINEFNVSVLILFKRMGHSSPKITLKLFTYVWLGVDELIAEEMTGNINIQTAAKTGISFNDNRAEYKSIDSHYRS</sequence>
<keyword evidence="1" id="KW-0233">DNA recombination</keyword>